<accession>A0ABV1ULC8</accession>
<dbReference type="Pfam" id="PF13466">
    <property type="entry name" value="STAS_2"/>
    <property type="match status" value="1"/>
</dbReference>
<dbReference type="PANTHER" id="PTHR35849">
    <property type="entry name" value="BLR2341 PROTEIN"/>
    <property type="match status" value="1"/>
</dbReference>
<protein>
    <submittedName>
        <fullName evidence="2">STAS domain-containing protein</fullName>
    </submittedName>
</protein>
<dbReference type="EMBL" id="JBEPAZ010000131">
    <property type="protein sequence ID" value="MER6434539.1"/>
    <property type="molecule type" value="Genomic_DNA"/>
</dbReference>
<evidence type="ECO:0000313" key="3">
    <source>
        <dbReference type="Proteomes" id="UP001470023"/>
    </source>
</evidence>
<dbReference type="PANTHER" id="PTHR35849:SF2">
    <property type="entry name" value="BLR2341 PROTEIN"/>
    <property type="match status" value="1"/>
</dbReference>
<evidence type="ECO:0000259" key="1">
    <source>
        <dbReference type="PROSITE" id="PS50801"/>
    </source>
</evidence>
<dbReference type="RefSeq" id="WP_352066352.1">
    <property type="nucleotide sequence ID" value="NZ_JBEPAZ010000131.1"/>
</dbReference>
<evidence type="ECO:0000313" key="2">
    <source>
        <dbReference type="EMBL" id="MER6434539.1"/>
    </source>
</evidence>
<dbReference type="InterPro" id="IPR052746">
    <property type="entry name" value="MlaB_ABC_Transporter"/>
</dbReference>
<name>A0ABV1ULC8_9ACTN</name>
<comment type="caution">
    <text evidence="2">The sequence shown here is derived from an EMBL/GenBank/DDBJ whole genome shotgun (WGS) entry which is preliminary data.</text>
</comment>
<reference evidence="2 3" key="1">
    <citation type="submission" date="2024-06" db="EMBL/GenBank/DDBJ databases">
        <title>The Natural Products Discovery Center: Release of the First 8490 Sequenced Strains for Exploring Actinobacteria Biosynthetic Diversity.</title>
        <authorList>
            <person name="Kalkreuter E."/>
            <person name="Kautsar S.A."/>
            <person name="Yang D."/>
            <person name="Bader C.D."/>
            <person name="Teijaro C.N."/>
            <person name="Fluegel L."/>
            <person name="Davis C.M."/>
            <person name="Simpson J.R."/>
            <person name="Lauterbach L."/>
            <person name="Steele A.D."/>
            <person name="Gui C."/>
            <person name="Meng S."/>
            <person name="Li G."/>
            <person name="Viehrig K."/>
            <person name="Ye F."/>
            <person name="Su P."/>
            <person name="Kiefer A.F."/>
            <person name="Nichols A."/>
            <person name="Cepeda A.J."/>
            <person name="Yan W."/>
            <person name="Fan B."/>
            <person name="Jiang Y."/>
            <person name="Adhikari A."/>
            <person name="Zheng C.-J."/>
            <person name="Schuster L."/>
            <person name="Cowan T.M."/>
            <person name="Smanski M.J."/>
            <person name="Chevrette M.G."/>
            <person name="De Carvalho L.P.S."/>
            <person name="Shen B."/>
        </authorList>
    </citation>
    <scope>NUCLEOTIDE SEQUENCE [LARGE SCALE GENOMIC DNA]</scope>
    <source>
        <strain evidence="2 3">NPDC001166</strain>
    </source>
</reference>
<dbReference type="CDD" id="cd07043">
    <property type="entry name" value="STAS_anti-anti-sigma_factors"/>
    <property type="match status" value="1"/>
</dbReference>
<dbReference type="InterPro" id="IPR058548">
    <property type="entry name" value="MlaB-like_STAS"/>
</dbReference>
<proteinExistence type="predicted"/>
<keyword evidence="3" id="KW-1185">Reference proteome</keyword>
<feature type="domain" description="STAS" evidence="1">
    <location>
        <begin position="27"/>
        <end position="134"/>
    </location>
</feature>
<dbReference type="InterPro" id="IPR002645">
    <property type="entry name" value="STAS_dom"/>
</dbReference>
<dbReference type="Proteomes" id="UP001470023">
    <property type="component" value="Unassembled WGS sequence"/>
</dbReference>
<dbReference type="SUPFAM" id="SSF52091">
    <property type="entry name" value="SpoIIaa-like"/>
    <property type="match status" value="1"/>
</dbReference>
<organism evidence="2 3">
    <name type="scientific">Streptomyces sp. 900105245</name>
    <dbReference type="NCBI Taxonomy" id="3154379"/>
    <lineage>
        <taxon>Bacteria</taxon>
        <taxon>Bacillati</taxon>
        <taxon>Actinomycetota</taxon>
        <taxon>Actinomycetes</taxon>
        <taxon>Kitasatosporales</taxon>
        <taxon>Streptomycetaceae</taxon>
        <taxon>Streptomyces</taxon>
    </lineage>
</organism>
<dbReference type="InterPro" id="IPR036513">
    <property type="entry name" value="STAS_dom_sf"/>
</dbReference>
<gene>
    <name evidence="2" type="ORF">ABT272_44225</name>
</gene>
<dbReference type="PROSITE" id="PS50801">
    <property type="entry name" value="STAS"/>
    <property type="match status" value="1"/>
</dbReference>
<sequence>MVDQRMDMDTSRPVEQSLQELSRSVDIAISARTDASRAEIIVSGELDIGTAMDLRSVLRAAVIAHEEMTIDLSGLTFCDCTGVATFVSIQNLAHRRGRQMVIGAIPGHLQKVLRLTRTVLADKQSARASTTQAT</sequence>
<dbReference type="Gene3D" id="3.30.750.24">
    <property type="entry name" value="STAS domain"/>
    <property type="match status" value="1"/>
</dbReference>